<organism evidence="1 2">
    <name type="scientific">Candidatus Roizmanbacteria bacterium GW2011_GWA2_32_13</name>
    <dbReference type="NCBI Taxonomy" id="1618475"/>
    <lineage>
        <taxon>Bacteria</taxon>
        <taxon>Candidatus Roizmaniibacteriota</taxon>
    </lineage>
</organism>
<sequence>MLKIEYVWRELLDRVIEKRNPDFTITELAKKYSLSTSVVNHALIPLRNLNIVKINKTSSKVIDWERLLFFWATRRSLKKDIIYSTFSFLPVYDREGLMPSDVISTGYTGFRYLLKKTPADYDHTYFYSNKIEKIIKRFPKSKRPPNIFILKPDPYLLKSKKLGLTQLFVDLWNLPEWYSKDFQETTLLEIRKNIESGFPSSRE</sequence>
<dbReference type="Proteomes" id="UP000034349">
    <property type="component" value="Unassembled WGS sequence"/>
</dbReference>
<evidence type="ECO:0000313" key="2">
    <source>
        <dbReference type="Proteomes" id="UP000034349"/>
    </source>
</evidence>
<evidence type="ECO:0008006" key="3">
    <source>
        <dbReference type="Google" id="ProtNLM"/>
    </source>
</evidence>
<protein>
    <recommendedName>
        <fullName evidence="3">Winged helix-turn-helix domain-containing protein</fullName>
    </recommendedName>
</protein>
<proteinExistence type="predicted"/>
<name>A0A0F9ZDU1_9BACT</name>
<comment type="caution">
    <text evidence="1">The sequence shown here is derived from an EMBL/GenBank/DDBJ whole genome shotgun (WGS) entry which is preliminary data.</text>
</comment>
<evidence type="ECO:0000313" key="1">
    <source>
        <dbReference type="EMBL" id="KKP36941.1"/>
    </source>
</evidence>
<dbReference type="AlphaFoldDB" id="A0A0F9ZDU1"/>
<accession>A0A0F9ZDU1</accession>
<dbReference type="EMBL" id="LBOK01000010">
    <property type="protein sequence ID" value="KKP36941.1"/>
    <property type="molecule type" value="Genomic_DNA"/>
</dbReference>
<reference evidence="1 2" key="1">
    <citation type="journal article" date="2015" name="Nature">
        <title>rRNA introns, odd ribosomes, and small enigmatic genomes across a large radiation of phyla.</title>
        <authorList>
            <person name="Brown C.T."/>
            <person name="Hug L.A."/>
            <person name="Thomas B.C."/>
            <person name="Sharon I."/>
            <person name="Castelle C.J."/>
            <person name="Singh A."/>
            <person name="Wilkins M.J."/>
            <person name="Williams K.H."/>
            <person name="Banfield J.F."/>
        </authorList>
    </citation>
    <scope>NUCLEOTIDE SEQUENCE [LARGE SCALE GENOMIC DNA]</scope>
</reference>
<gene>
    <name evidence="1" type="ORF">UR23_C0010G0010</name>
</gene>